<dbReference type="InterPro" id="IPR004095">
    <property type="entry name" value="TGS"/>
</dbReference>
<comment type="caution">
    <text evidence="5">The sequence shown here is derived from an EMBL/GenBank/DDBJ whole genome shotgun (WGS) entry which is preliminary data.</text>
</comment>
<dbReference type="Pfam" id="PF02824">
    <property type="entry name" value="TGS"/>
    <property type="match status" value="1"/>
</dbReference>
<dbReference type="CDD" id="cd00077">
    <property type="entry name" value="HDc"/>
    <property type="match status" value="1"/>
</dbReference>
<dbReference type="Pfam" id="PF13328">
    <property type="entry name" value="HD_4"/>
    <property type="match status" value="1"/>
</dbReference>
<dbReference type="Pfam" id="PF04607">
    <property type="entry name" value="RelA_SpoT"/>
    <property type="match status" value="1"/>
</dbReference>
<evidence type="ECO:0000259" key="3">
    <source>
        <dbReference type="PROSITE" id="PS51831"/>
    </source>
</evidence>
<dbReference type="PROSITE" id="PS51880">
    <property type="entry name" value="TGS"/>
    <property type="match status" value="1"/>
</dbReference>
<dbReference type="SMART" id="SM00471">
    <property type="entry name" value="HDc"/>
    <property type="match status" value="1"/>
</dbReference>
<evidence type="ECO:0000313" key="5">
    <source>
        <dbReference type="EMBL" id="OGZ05220.1"/>
    </source>
</evidence>
<sequence>MEHVKTLTEITEVMRSKEKEHIDLVTKAYNFAEQAHHGQKRYSGDPYFIHVAAVGYTLAEMGMDTTTISAGLLHDVVEDAMVSEDDIEREFGKEIRFLVDGVTKLGKLKYHGVERHVESLRKLFVSTAKDLRVIIIKLADRLHNVSTLKYIPKAKQHRIAMETLEIYAPIANRLSIGKIKGQLEDYSFPFAYPEKYEELQALLKERNKDNEKRLEKIYRGIQIELVKSGIVNVHGEYRIKRMYSLYKKLAEHDMDISKIYDLSALRIVVPTLADCYRALGIVHSVWRPLPGRIKDYIAFPKPNGYQSLHTTIFTGDGGIVEVQFRTEEMDRDAALGIAAHFAYKEGIPGDVSGKLPNKLDWVKQVSLLQKNISASGEYLENLKVDFFGDRIFLFTPKGDVVDLPQDSSPIDFAYAIHSDIGEHISGAKINGKFLALDTKLHNGDIVEVITKKNAKPSIKWVDYAKTTFAKRSIRSYLQKEEEKRKR</sequence>
<evidence type="ECO:0000313" key="6">
    <source>
        <dbReference type="Proteomes" id="UP000177122"/>
    </source>
</evidence>
<evidence type="ECO:0000256" key="1">
    <source>
        <dbReference type="ARBA" id="ARBA00025704"/>
    </source>
</evidence>
<comment type="similarity">
    <text evidence="2">Belongs to the relA/spoT family.</text>
</comment>
<dbReference type="CDD" id="cd05399">
    <property type="entry name" value="NT_Rel-Spo_like"/>
    <property type="match status" value="1"/>
</dbReference>
<dbReference type="FunFam" id="3.10.20.30:FF:000002">
    <property type="entry name" value="GTP pyrophosphokinase (RelA/SpoT)"/>
    <property type="match status" value="1"/>
</dbReference>
<dbReference type="SUPFAM" id="SSF109604">
    <property type="entry name" value="HD-domain/PDEase-like"/>
    <property type="match status" value="1"/>
</dbReference>
<dbReference type="CDD" id="cd01668">
    <property type="entry name" value="TGS_RSH"/>
    <property type="match status" value="1"/>
</dbReference>
<dbReference type="EMBL" id="MHLI01000015">
    <property type="protein sequence ID" value="OGZ05220.1"/>
    <property type="molecule type" value="Genomic_DNA"/>
</dbReference>
<reference evidence="5 6" key="1">
    <citation type="journal article" date="2016" name="Nat. Commun.">
        <title>Thousands of microbial genomes shed light on interconnected biogeochemical processes in an aquifer system.</title>
        <authorList>
            <person name="Anantharaman K."/>
            <person name="Brown C.T."/>
            <person name="Hug L.A."/>
            <person name="Sharon I."/>
            <person name="Castelle C.J."/>
            <person name="Probst A.J."/>
            <person name="Thomas B.C."/>
            <person name="Singh A."/>
            <person name="Wilkins M.J."/>
            <person name="Karaoz U."/>
            <person name="Brodie E.L."/>
            <person name="Williams K.H."/>
            <person name="Hubbard S.S."/>
            <person name="Banfield J.F."/>
        </authorList>
    </citation>
    <scope>NUCLEOTIDE SEQUENCE [LARGE SCALE GENOMIC DNA]</scope>
</reference>
<dbReference type="GO" id="GO:0005886">
    <property type="term" value="C:plasma membrane"/>
    <property type="evidence" value="ECO:0007669"/>
    <property type="project" value="TreeGrafter"/>
</dbReference>
<proteinExistence type="inferred from homology"/>
<comment type="function">
    <text evidence="2">In eubacteria ppGpp (guanosine 3'-diphosphate 5'-diphosphate) is a mediator of the stringent response that coordinates a variety of cellular activities in response to changes in nutritional abundance.</text>
</comment>
<dbReference type="FunFam" id="1.10.3210.10:FF:000001">
    <property type="entry name" value="GTP pyrophosphokinase RelA"/>
    <property type="match status" value="1"/>
</dbReference>
<feature type="domain" description="HD" evidence="3">
    <location>
        <begin position="47"/>
        <end position="145"/>
    </location>
</feature>
<dbReference type="PANTHER" id="PTHR21262">
    <property type="entry name" value="GUANOSINE-3',5'-BIS DIPHOSPHATE 3'-PYROPHOSPHOHYDROLASE"/>
    <property type="match status" value="1"/>
</dbReference>
<evidence type="ECO:0008006" key="7">
    <source>
        <dbReference type="Google" id="ProtNLM"/>
    </source>
</evidence>
<dbReference type="InterPro" id="IPR033655">
    <property type="entry name" value="TGS_RelA/SpoT"/>
</dbReference>
<dbReference type="InterPro" id="IPR012676">
    <property type="entry name" value="TGS-like"/>
</dbReference>
<dbReference type="AlphaFoldDB" id="A0A1G2CWZ8"/>
<evidence type="ECO:0000259" key="4">
    <source>
        <dbReference type="PROSITE" id="PS51880"/>
    </source>
</evidence>
<dbReference type="SUPFAM" id="SSF81301">
    <property type="entry name" value="Nucleotidyltransferase"/>
    <property type="match status" value="1"/>
</dbReference>
<dbReference type="InterPro" id="IPR007685">
    <property type="entry name" value="RelA_SpoT"/>
</dbReference>
<dbReference type="Gene3D" id="3.10.20.30">
    <property type="match status" value="1"/>
</dbReference>
<dbReference type="PANTHER" id="PTHR21262:SF31">
    <property type="entry name" value="GTP PYROPHOSPHOKINASE"/>
    <property type="match status" value="1"/>
</dbReference>
<dbReference type="Gene3D" id="1.10.3210.10">
    <property type="entry name" value="Hypothetical protein af1432"/>
    <property type="match status" value="1"/>
</dbReference>
<dbReference type="NCBIfam" id="TIGR00691">
    <property type="entry name" value="spoT_relA"/>
    <property type="match status" value="1"/>
</dbReference>
<accession>A0A1G2CWZ8</accession>
<dbReference type="SMART" id="SM00954">
    <property type="entry name" value="RelA_SpoT"/>
    <property type="match status" value="1"/>
</dbReference>
<protein>
    <recommendedName>
        <fullName evidence="7">TGS domain-containing protein</fullName>
    </recommendedName>
</protein>
<dbReference type="Proteomes" id="UP000177122">
    <property type="component" value="Unassembled WGS sequence"/>
</dbReference>
<dbReference type="GO" id="GO:0015969">
    <property type="term" value="P:guanosine tetraphosphate metabolic process"/>
    <property type="evidence" value="ECO:0007669"/>
    <property type="project" value="InterPro"/>
</dbReference>
<dbReference type="InterPro" id="IPR012675">
    <property type="entry name" value="Beta-grasp_dom_sf"/>
</dbReference>
<dbReference type="SUPFAM" id="SSF81271">
    <property type="entry name" value="TGS-like"/>
    <property type="match status" value="1"/>
</dbReference>
<dbReference type="InterPro" id="IPR003607">
    <property type="entry name" value="HD/PDEase_dom"/>
</dbReference>
<dbReference type="PROSITE" id="PS51831">
    <property type="entry name" value="HD"/>
    <property type="match status" value="1"/>
</dbReference>
<evidence type="ECO:0000256" key="2">
    <source>
        <dbReference type="RuleBase" id="RU003847"/>
    </source>
</evidence>
<dbReference type="InterPro" id="IPR004811">
    <property type="entry name" value="RelA/Spo_fam"/>
</dbReference>
<dbReference type="InterPro" id="IPR043519">
    <property type="entry name" value="NT_sf"/>
</dbReference>
<name>A0A1G2CWZ8_9BACT</name>
<dbReference type="InterPro" id="IPR006674">
    <property type="entry name" value="HD_domain"/>
</dbReference>
<gene>
    <name evidence="5" type="ORF">A2845_02775</name>
</gene>
<organism evidence="5 6">
    <name type="scientific">Candidatus Lloydbacteria bacterium RIFCSPHIGHO2_01_FULL_49_22</name>
    <dbReference type="NCBI Taxonomy" id="1798658"/>
    <lineage>
        <taxon>Bacteria</taxon>
        <taxon>Candidatus Lloydiibacteriota</taxon>
    </lineage>
</organism>
<feature type="domain" description="TGS" evidence="4">
    <location>
        <begin position="389"/>
        <end position="450"/>
    </location>
</feature>
<dbReference type="Gene3D" id="3.30.460.10">
    <property type="entry name" value="Beta Polymerase, domain 2"/>
    <property type="match status" value="1"/>
</dbReference>
<comment type="pathway">
    <text evidence="1">Purine metabolism.</text>
</comment>